<dbReference type="Proteomes" id="UP001413721">
    <property type="component" value="Unassembled WGS sequence"/>
</dbReference>
<name>A0ABU9YNF0_9PROT</name>
<dbReference type="RefSeq" id="WP_345932278.1">
    <property type="nucleotide sequence ID" value="NZ_JBBKTV010000002.1"/>
</dbReference>
<accession>A0ABU9YNF0</accession>
<comment type="caution">
    <text evidence="2">The sequence shown here is derived from an EMBL/GenBank/DDBJ whole genome shotgun (WGS) entry which is preliminary data.</text>
</comment>
<reference evidence="2 3" key="1">
    <citation type="submission" date="2024-03" db="EMBL/GenBank/DDBJ databases">
        <title>High-quality draft genome sequencing of Tistrella sp. BH-R2-4.</title>
        <authorList>
            <person name="Dong C."/>
        </authorList>
    </citation>
    <scope>NUCLEOTIDE SEQUENCE [LARGE SCALE GENOMIC DNA]</scope>
    <source>
        <strain evidence="2 3">BH-R2-4</strain>
    </source>
</reference>
<dbReference type="EMBL" id="JBBKTW010000007">
    <property type="protein sequence ID" value="MEN2990338.1"/>
    <property type="molecule type" value="Genomic_DNA"/>
</dbReference>
<evidence type="ECO:0000256" key="1">
    <source>
        <dbReference type="SAM" id="MobiDB-lite"/>
    </source>
</evidence>
<evidence type="ECO:0000313" key="2">
    <source>
        <dbReference type="EMBL" id="MEN2990338.1"/>
    </source>
</evidence>
<feature type="region of interest" description="Disordered" evidence="1">
    <location>
        <begin position="61"/>
        <end position="81"/>
    </location>
</feature>
<evidence type="ECO:0000313" key="3">
    <source>
        <dbReference type="Proteomes" id="UP001413721"/>
    </source>
</evidence>
<keyword evidence="3" id="KW-1185">Reference proteome</keyword>
<protein>
    <submittedName>
        <fullName evidence="2">Uncharacterized protein</fullName>
    </submittedName>
</protein>
<sequence length="81" mass="9040">MEAAGPTWGDAGDPDSFAGFIARVMDDPQSYARSSPADRAEVFRRMNLLMTMAQTEWQGRLRDNPGLVPKPPTKLRVTPEY</sequence>
<gene>
    <name evidence="2" type="ORF">WG926_18645</name>
</gene>
<organism evidence="2 3">
    <name type="scientific">Tistrella arctica</name>
    <dbReference type="NCBI Taxonomy" id="3133430"/>
    <lineage>
        <taxon>Bacteria</taxon>
        <taxon>Pseudomonadati</taxon>
        <taxon>Pseudomonadota</taxon>
        <taxon>Alphaproteobacteria</taxon>
        <taxon>Geminicoccales</taxon>
        <taxon>Geminicoccaceae</taxon>
        <taxon>Tistrella</taxon>
    </lineage>
</organism>
<proteinExistence type="predicted"/>